<feature type="region of interest" description="Disordered" evidence="1">
    <location>
        <begin position="91"/>
        <end position="117"/>
    </location>
</feature>
<evidence type="ECO:0000313" key="3">
    <source>
        <dbReference type="Proteomes" id="UP001362999"/>
    </source>
</evidence>
<comment type="caution">
    <text evidence="2">The sequence shown here is derived from an EMBL/GenBank/DDBJ whole genome shotgun (WGS) entry which is preliminary data.</text>
</comment>
<name>A0AAV9ZP01_9AGAR</name>
<accession>A0AAV9ZP01</accession>
<feature type="region of interest" description="Disordered" evidence="1">
    <location>
        <begin position="1"/>
        <end position="23"/>
    </location>
</feature>
<dbReference type="Proteomes" id="UP001362999">
    <property type="component" value="Unassembled WGS sequence"/>
</dbReference>
<feature type="compositionally biased region" description="Low complexity" evidence="1">
    <location>
        <begin position="167"/>
        <end position="180"/>
    </location>
</feature>
<reference evidence="2 3" key="1">
    <citation type="journal article" date="2024" name="J Genomics">
        <title>Draft genome sequencing and assembly of Favolaschia claudopus CIRM-BRFM 2984 isolated from oak limbs.</title>
        <authorList>
            <person name="Navarro D."/>
            <person name="Drula E."/>
            <person name="Chaduli D."/>
            <person name="Cazenave R."/>
            <person name="Ahrendt S."/>
            <person name="Wang J."/>
            <person name="Lipzen A."/>
            <person name="Daum C."/>
            <person name="Barry K."/>
            <person name="Grigoriev I.V."/>
            <person name="Favel A."/>
            <person name="Rosso M.N."/>
            <person name="Martin F."/>
        </authorList>
    </citation>
    <scope>NUCLEOTIDE SEQUENCE [LARGE SCALE GENOMIC DNA]</scope>
    <source>
        <strain evidence="2 3">CIRM-BRFM 2984</strain>
    </source>
</reference>
<sequence length="211" mass="22229">MRSRSRCTCPSAPSLSSLSAPGDRLSRLGSGTLPMSAYWPDCTSTCSVTPAKTSCCWCSNDGVLPCPDTVADSSRKVNPSHPLHRLLSTYTRLSSSPSPPLLRPSTPMSPSAAPGSTTLACSQYTRPPGVPPLPPYVDPHLDPRPSTRTFMPTPSPPDLPRPPPDFIPTHTSASTSAFVSSPPPPPLHLCLTLVLRSLSPPTPTAPPHPAL</sequence>
<evidence type="ECO:0000256" key="1">
    <source>
        <dbReference type="SAM" id="MobiDB-lite"/>
    </source>
</evidence>
<dbReference type="AlphaFoldDB" id="A0AAV9ZP01"/>
<feature type="compositionally biased region" description="Pro residues" evidence="1">
    <location>
        <begin position="153"/>
        <end position="166"/>
    </location>
</feature>
<feature type="region of interest" description="Disordered" evidence="1">
    <location>
        <begin position="142"/>
        <end position="182"/>
    </location>
</feature>
<protein>
    <submittedName>
        <fullName evidence="2">Uncharacterized protein</fullName>
    </submittedName>
</protein>
<organism evidence="2 3">
    <name type="scientific">Favolaschia claudopus</name>
    <dbReference type="NCBI Taxonomy" id="2862362"/>
    <lineage>
        <taxon>Eukaryota</taxon>
        <taxon>Fungi</taxon>
        <taxon>Dikarya</taxon>
        <taxon>Basidiomycota</taxon>
        <taxon>Agaricomycotina</taxon>
        <taxon>Agaricomycetes</taxon>
        <taxon>Agaricomycetidae</taxon>
        <taxon>Agaricales</taxon>
        <taxon>Marasmiineae</taxon>
        <taxon>Mycenaceae</taxon>
        <taxon>Favolaschia</taxon>
    </lineage>
</organism>
<feature type="compositionally biased region" description="Low complexity" evidence="1">
    <location>
        <begin position="10"/>
        <end position="21"/>
    </location>
</feature>
<proteinExistence type="predicted"/>
<evidence type="ECO:0000313" key="2">
    <source>
        <dbReference type="EMBL" id="KAK6988031.1"/>
    </source>
</evidence>
<dbReference type="EMBL" id="JAWWNJ010000126">
    <property type="protein sequence ID" value="KAK6988031.1"/>
    <property type="molecule type" value="Genomic_DNA"/>
</dbReference>
<keyword evidence="3" id="KW-1185">Reference proteome</keyword>
<gene>
    <name evidence="2" type="ORF">R3P38DRAFT_3097943</name>
</gene>